<gene>
    <name evidence="1" type="ordered locus">Rcas_0687</name>
</gene>
<evidence type="ECO:0008006" key="3">
    <source>
        <dbReference type="Google" id="ProtNLM"/>
    </source>
</evidence>
<dbReference type="KEGG" id="rca:Rcas_0687"/>
<organism evidence="1 2">
    <name type="scientific">Roseiflexus castenholzii (strain DSM 13941 / HLO8)</name>
    <dbReference type="NCBI Taxonomy" id="383372"/>
    <lineage>
        <taxon>Bacteria</taxon>
        <taxon>Bacillati</taxon>
        <taxon>Chloroflexota</taxon>
        <taxon>Chloroflexia</taxon>
        <taxon>Chloroflexales</taxon>
        <taxon>Roseiflexineae</taxon>
        <taxon>Roseiflexaceae</taxon>
        <taxon>Roseiflexus</taxon>
    </lineage>
</organism>
<reference evidence="1 2" key="1">
    <citation type="submission" date="2007-08" db="EMBL/GenBank/DDBJ databases">
        <title>Complete sequence of Roseiflexus castenholzii DSM 13941.</title>
        <authorList>
            <consortium name="US DOE Joint Genome Institute"/>
            <person name="Copeland A."/>
            <person name="Lucas S."/>
            <person name="Lapidus A."/>
            <person name="Barry K."/>
            <person name="Glavina del Rio T."/>
            <person name="Dalin E."/>
            <person name="Tice H."/>
            <person name="Pitluck S."/>
            <person name="Thompson L.S."/>
            <person name="Brettin T."/>
            <person name="Bruce D."/>
            <person name="Detter J.C."/>
            <person name="Han C."/>
            <person name="Tapia R."/>
            <person name="Schmutz J."/>
            <person name="Larimer F."/>
            <person name="Land M."/>
            <person name="Hauser L."/>
            <person name="Kyrpides N."/>
            <person name="Mikhailova N."/>
            <person name="Bryant D.A."/>
            <person name="Hanada S."/>
            <person name="Tsukatani Y."/>
            <person name="Richardson P."/>
        </authorList>
    </citation>
    <scope>NUCLEOTIDE SEQUENCE [LARGE SCALE GENOMIC DNA]</scope>
    <source>
        <strain evidence="2">DSM 13941 / HLO8</strain>
    </source>
</reference>
<dbReference type="HOGENOM" id="CLU_637204_0_0_0"/>
<name>A7NH62_ROSCS</name>
<evidence type="ECO:0000313" key="1">
    <source>
        <dbReference type="EMBL" id="ABU56809.1"/>
    </source>
</evidence>
<proteinExistence type="predicted"/>
<dbReference type="AlphaFoldDB" id="A7NH62"/>
<dbReference type="SUPFAM" id="SSF52540">
    <property type="entry name" value="P-loop containing nucleoside triphosphate hydrolases"/>
    <property type="match status" value="1"/>
</dbReference>
<dbReference type="EMBL" id="CP000804">
    <property type="protein sequence ID" value="ABU56809.1"/>
    <property type="molecule type" value="Genomic_DNA"/>
</dbReference>
<dbReference type="eggNOG" id="ENOG5033WIA">
    <property type="taxonomic scope" value="Bacteria"/>
</dbReference>
<evidence type="ECO:0000313" key="2">
    <source>
        <dbReference type="Proteomes" id="UP000000263"/>
    </source>
</evidence>
<sequence>MIETPAWRRERAPLARIWVSRLRSPRGNDSALCRTREDLMTLPGPPAYSPGLFVNREAEIRRVTETLQGIAYGKAEHAPTIVFRGERGLGKSWLAIHLHRYVLREEAPRRLPQHRIVSFLINLTPPFDPAIDTIAPEGEWHITREEALLVAGGDEQKCEPVLRRMLNWLAEQLHVVRAPFAPVRDLSAWFAQDVKQELERESNLLICLILDSVFETDQVFLDVLERHVLAALAALPRVLIVMTGRGRPYLWKSPYLRTEKDEQPLIPFAVEQVAEQIRRSFRETPDLPETVNRLSEEAMIRLAEQVITLGGGYPLTNYLLADALVRRALDTLPDHQRNDARRLESALKATHIDAEILEQVADRLLEVVPVDDRSSLREAFEALCVLRDGFRENEMPYLLAARRNQAPEGSAYALPAMRKLRDRLLDTHLMRWQDKRYVLDEAVRAVLEAFLKRAHREIWKRLHECAATLYQEWGNAYRSAYYRERATFHIAALKEAADTTVGER</sequence>
<dbReference type="STRING" id="383372.Rcas_0687"/>
<keyword evidence="2" id="KW-1185">Reference proteome</keyword>
<accession>A7NH62</accession>
<dbReference type="Proteomes" id="UP000000263">
    <property type="component" value="Chromosome"/>
</dbReference>
<dbReference type="InterPro" id="IPR027417">
    <property type="entry name" value="P-loop_NTPase"/>
</dbReference>
<protein>
    <recommendedName>
        <fullName evidence="3">Orc1-like AAA ATPase domain-containing protein</fullName>
    </recommendedName>
</protein>